<accession>A0A5C1QID7</accession>
<sequence>MLKKMILILLVLLNIYTFVTVRMDKQSAVNGSSRVPEVRLVAISSLGGAPGMLLGFNVFNHKTNVVRKGYLQDAIKLVLFQNLIMYGFVFFSLRKKKEKVWRY</sequence>
<proteinExistence type="predicted"/>
<organism evidence="2 3">
    <name type="scientific">Oceanispirochaeta crateris</name>
    <dbReference type="NCBI Taxonomy" id="2518645"/>
    <lineage>
        <taxon>Bacteria</taxon>
        <taxon>Pseudomonadati</taxon>
        <taxon>Spirochaetota</taxon>
        <taxon>Spirochaetia</taxon>
        <taxon>Spirochaetales</taxon>
        <taxon>Spirochaetaceae</taxon>
        <taxon>Oceanispirochaeta</taxon>
    </lineage>
</organism>
<dbReference type="Proteomes" id="UP000324209">
    <property type="component" value="Chromosome"/>
</dbReference>
<dbReference type="Pfam" id="PF06961">
    <property type="entry name" value="DUF1294"/>
    <property type="match status" value="1"/>
</dbReference>
<reference evidence="2 3" key="1">
    <citation type="submission" date="2019-02" db="EMBL/GenBank/DDBJ databases">
        <title>Complete Genome Sequence and Methylome Analysis of free living Spirochaetas.</title>
        <authorList>
            <person name="Fomenkov A."/>
            <person name="Dubinina G."/>
            <person name="Leshcheva N."/>
            <person name="Mikheeva N."/>
            <person name="Grabovich M."/>
            <person name="Vincze T."/>
            <person name="Roberts R.J."/>
        </authorList>
    </citation>
    <scope>NUCLEOTIDE SEQUENCE [LARGE SCALE GENOMIC DNA]</scope>
    <source>
        <strain evidence="2 3">K2</strain>
    </source>
</reference>
<gene>
    <name evidence="2" type="ORF">EXM22_04810</name>
</gene>
<keyword evidence="1" id="KW-0812">Transmembrane</keyword>
<keyword evidence="3" id="KW-1185">Reference proteome</keyword>
<dbReference type="EMBL" id="CP036150">
    <property type="protein sequence ID" value="QEN07341.1"/>
    <property type="molecule type" value="Genomic_DNA"/>
</dbReference>
<feature type="transmembrane region" description="Helical" evidence="1">
    <location>
        <begin position="74"/>
        <end position="93"/>
    </location>
</feature>
<evidence type="ECO:0000313" key="2">
    <source>
        <dbReference type="EMBL" id="QEN07341.1"/>
    </source>
</evidence>
<keyword evidence="1" id="KW-0472">Membrane</keyword>
<name>A0A5C1QID7_9SPIO</name>
<dbReference type="InterPro" id="IPR010718">
    <property type="entry name" value="DUF1294"/>
</dbReference>
<evidence type="ECO:0000256" key="1">
    <source>
        <dbReference type="SAM" id="Phobius"/>
    </source>
</evidence>
<evidence type="ECO:0000313" key="3">
    <source>
        <dbReference type="Proteomes" id="UP000324209"/>
    </source>
</evidence>
<dbReference type="OrthoDB" id="72963at2"/>
<dbReference type="AlphaFoldDB" id="A0A5C1QID7"/>
<dbReference type="RefSeq" id="WP_149485422.1">
    <property type="nucleotide sequence ID" value="NZ_CP036150.1"/>
</dbReference>
<keyword evidence="1" id="KW-1133">Transmembrane helix</keyword>
<protein>
    <submittedName>
        <fullName evidence="2">DUF1294 domain-containing protein</fullName>
    </submittedName>
</protein>
<dbReference type="KEGG" id="ock:EXM22_04810"/>